<name>A0ABS0GP40_9ACTN</name>
<evidence type="ECO:0000313" key="1">
    <source>
        <dbReference type="EMBL" id="MBF9127945.1"/>
    </source>
</evidence>
<proteinExistence type="predicted"/>
<dbReference type="Proteomes" id="UP000638560">
    <property type="component" value="Unassembled WGS sequence"/>
</dbReference>
<gene>
    <name evidence="1" type="ORF">I0C86_02875</name>
</gene>
<keyword evidence="2" id="KW-1185">Reference proteome</keyword>
<comment type="caution">
    <text evidence="1">The sequence shown here is derived from an EMBL/GenBank/DDBJ whole genome shotgun (WGS) entry which is preliminary data.</text>
</comment>
<protein>
    <submittedName>
        <fullName evidence="1">Uncharacterized protein</fullName>
    </submittedName>
</protein>
<accession>A0ABS0GP40</accession>
<dbReference type="EMBL" id="JADPUN010000048">
    <property type="protein sequence ID" value="MBF9127945.1"/>
    <property type="molecule type" value="Genomic_DNA"/>
</dbReference>
<reference evidence="1 2" key="1">
    <citation type="submission" date="2020-11" db="EMBL/GenBank/DDBJ databases">
        <title>A novel isolate from a Black sea contaminated sediment with potential to produce alkanes: Plantactinospora alkalitolerans sp. nov.</title>
        <authorList>
            <person name="Carro L."/>
            <person name="Veyisoglu A."/>
            <person name="Guven K."/>
            <person name="Schumann P."/>
            <person name="Klenk H.-P."/>
            <person name="Sahin N."/>
        </authorList>
    </citation>
    <scope>NUCLEOTIDE SEQUENCE [LARGE SCALE GENOMIC DNA]</scope>
    <source>
        <strain evidence="1 2">S1510</strain>
    </source>
</reference>
<organism evidence="1 2">
    <name type="scientific">Plantactinospora alkalitolerans</name>
    <dbReference type="NCBI Taxonomy" id="2789879"/>
    <lineage>
        <taxon>Bacteria</taxon>
        <taxon>Bacillati</taxon>
        <taxon>Actinomycetota</taxon>
        <taxon>Actinomycetes</taxon>
        <taxon>Micromonosporales</taxon>
        <taxon>Micromonosporaceae</taxon>
        <taxon>Plantactinospora</taxon>
    </lineage>
</organism>
<sequence>MDAYWMNGLEHGASSDLPFGAIFEVPPALRSMQISNHLSDDALLHALEPLIRRIPAALTQFTAPEDGRHSSVAHSLTRMWLAISQSPSPEDLVAVYKTASEAATDLARSKLLTANADVTELLLGTMRADAYRLPAEEVCGIIHQLIDEAVVTPVAAASAIYCLATSQAAHDGYGASLATTLIQKHADSIDGRILVLALRAMAGGDEPARVDLAGLAVTLIEAGRRPELEHAAPDLAEPLFALSTTSPRLRRNNPGSS</sequence>
<evidence type="ECO:0000313" key="2">
    <source>
        <dbReference type="Proteomes" id="UP000638560"/>
    </source>
</evidence>